<evidence type="ECO:0000256" key="3">
    <source>
        <dbReference type="SAM" id="MobiDB-lite"/>
    </source>
</evidence>
<evidence type="ECO:0000313" key="6">
    <source>
        <dbReference type="Proteomes" id="UP000430634"/>
    </source>
</evidence>
<keyword evidence="1 2" id="KW-0238">DNA-binding</keyword>
<dbReference type="EMBL" id="WNKZ01000233">
    <property type="protein sequence ID" value="MTV56513.1"/>
    <property type="molecule type" value="Genomic_DNA"/>
</dbReference>
<dbReference type="Gene3D" id="1.10.10.10">
    <property type="entry name" value="Winged helix-like DNA-binding domain superfamily/Winged helix DNA-binding domain"/>
    <property type="match status" value="1"/>
</dbReference>
<feature type="domain" description="OmpR/PhoB-type" evidence="4">
    <location>
        <begin position="28"/>
        <end position="123"/>
    </location>
</feature>
<dbReference type="CDD" id="cd00383">
    <property type="entry name" value="trans_reg_C"/>
    <property type="match status" value="1"/>
</dbReference>
<dbReference type="PROSITE" id="PS51755">
    <property type="entry name" value="OMPR_PHOB"/>
    <property type="match status" value="1"/>
</dbReference>
<evidence type="ECO:0000313" key="5">
    <source>
        <dbReference type="EMBL" id="MTV56513.1"/>
    </source>
</evidence>
<sequence>MRPMHVPEHPTQPGGEQGQVPGAAGDVPSGFAFGDFHLVPHERALYRAGQPLRLAGRAFDVLLALVERAGTVVGKDELIARVWPHTVVEEGNLRVHVGALRKVLGADQAYVDNVVGRGYCFVAPVVPVAPAAPAPLPPAVPDVQLPGLPRQRLVGRDDVLAQLAAQAG</sequence>
<dbReference type="SUPFAM" id="SSF46894">
    <property type="entry name" value="C-terminal effector domain of the bipartite response regulators"/>
    <property type="match status" value="1"/>
</dbReference>
<dbReference type="Pfam" id="PF00486">
    <property type="entry name" value="Trans_reg_C"/>
    <property type="match status" value="1"/>
</dbReference>
<accession>A0A6I3T523</accession>
<organism evidence="5 6">
    <name type="scientific">Pseudoduganella buxea</name>
    <dbReference type="NCBI Taxonomy" id="1949069"/>
    <lineage>
        <taxon>Bacteria</taxon>
        <taxon>Pseudomonadati</taxon>
        <taxon>Pseudomonadota</taxon>
        <taxon>Betaproteobacteria</taxon>
        <taxon>Burkholderiales</taxon>
        <taxon>Oxalobacteraceae</taxon>
        <taxon>Telluria group</taxon>
        <taxon>Pseudoduganella</taxon>
    </lineage>
</organism>
<dbReference type="InterPro" id="IPR016032">
    <property type="entry name" value="Sig_transdc_resp-reg_C-effctor"/>
</dbReference>
<dbReference type="PANTHER" id="PTHR47691">
    <property type="entry name" value="REGULATOR-RELATED"/>
    <property type="match status" value="1"/>
</dbReference>
<evidence type="ECO:0000256" key="1">
    <source>
        <dbReference type="ARBA" id="ARBA00023125"/>
    </source>
</evidence>
<dbReference type="GO" id="GO:0003677">
    <property type="term" value="F:DNA binding"/>
    <property type="evidence" value="ECO:0007669"/>
    <property type="project" value="UniProtKB-UniRule"/>
</dbReference>
<feature type="region of interest" description="Disordered" evidence="3">
    <location>
        <begin position="1"/>
        <end position="23"/>
    </location>
</feature>
<comment type="caution">
    <text evidence="5">The sequence shown here is derived from an EMBL/GenBank/DDBJ whole genome shotgun (WGS) entry which is preliminary data.</text>
</comment>
<reference evidence="5 6" key="1">
    <citation type="submission" date="2019-11" db="EMBL/GenBank/DDBJ databases">
        <title>Type strains purchased from KCTC, JCM and DSMZ.</title>
        <authorList>
            <person name="Lu H."/>
        </authorList>
    </citation>
    <scope>NUCLEOTIDE SEQUENCE [LARGE SCALE GENOMIC DNA]</scope>
    <source>
        <strain evidence="5 6">KCTC 52429</strain>
    </source>
</reference>
<proteinExistence type="predicted"/>
<dbReference type="GO" id="GO:0000160">
    <property type="term" value="P:phosphorelay signal transduction system"/>
    <property type="evidence" value="ECO:0007669"/>
    <property type="project" value="InterPro"/>
</dbReference>
<dbReference type="PANTHER" id="PTHR47691:SF3">
    <property type="entry name" value="HTH-TYPE TRANSCRIPTIONAL REGULATOR RV0890C-RELATED"/>
    <property type="match status" value="1"/>
</dbReference>
<dbReference type="Proteomes" id="UP000430634">
    <property type="component" value="Unassembled WGS sequence"/>
</dbReference>
<protein>
    <recommendedName>
        <fullName evidence="4">OmpR/PhoB-type domain-containing protein</fullName>
    </recommendedName>
</protein>
<dbReference type="SMART" id="SM00862">
    <property type="entry name" value="Trans_reg_C"/>
    <property type="match status" value="1"/>
</dbReference>
<evidence type="ECO:0000256" key="2">
    <source>
        <dbReference type="PROSITE-ProRule" id="PRU01091"/>
    </source>
</evidence>
<feature type="DNA-binding region" description="OmpR/PhoB-type" evidence="2">
    <location>
        <begin position="28"/>
        <end position="123"/>
    </location>
</feature>
<dbReference type="GO" id="GO:0006355">
    <property type="term" value="P:regulation of DNA-templated transcription"/>
    <property type="evidence" value="ECO:0007669"/>
    <property type="project" value="InterPro"/>
</dbReference>
<name>A0A6I3T523_9BURK</name>
<evidence type="ECO:0000259" key="4">
    <source>
        <dbReference type="PROSITE" id="PS51755"/>
    </source>
</evidence>
<dbReference type="InterPro" id="IPR036388">
    <property type="entry name" value="WH-like_DNA-bd_sf"/>
</dbReference>
<dbReference type="InterPro" id="IPR001867">
    <property type="entry name" value="OmpR/PhoB-type_DNA-bd"/>
</dbReference>
<dbReference type="AlphaFoldDB" id="A0A6I3T523"/>
<gene>
    <name evidence="5" type="ORF">GM672_27785</name>
</gene>
<feature type="non-terminal residue" evidence="5">
    <location>
        <position position="168"/>
    </location>
</feature>